<evidence type="ECO:0000313" key="2">
    <source>
        <dbReference type="Proteomes" id="UP000501534"/>
    </source>
</evidence>
<proteinExistence type="predicted"/>
<name>A0A6M4GUE7_9PROT</name>
<keyword evidence="2" id="KW-1185">Reference proteome</keyword>
<gene>
    <name evidence="1" type="ORF">DSM104443_01157</name>
</gene>
<dbReference type="EMBL" id="CP053069">
    <property type="protein sequence ID" value="QJR10104.1"/>
    <property type="molecule type" value="Genomic_DNA"/>
</dbReference>
<accession>A0A6M4GUE7</accession>
<reference evidence="1 2" key="1">
    <citation type="submission" date="2020-04" db="EMBL/GenBank/DDBJ databases">
        <title>Usitatibacter rugosus gen. nov., sp. nov. and Usitatibacter palustris sp. nov., novel members of Usitatibacteraceae fam. nov. within the order Nitrosomonadales isolated from soil.</title>
        <authorList>
            <person name="Huber K.J."/>
            <person name="Neumann-Schaal M."/>
            <person name="Geppert A."/>
            <person name="Luckner M."/>
            <person name="Wanner G."/>
            <person name="Overmann J."/>
        </authorList>
    </citation>
    <scope>NUCLEOTIDE SEQUENCE [LARGE SCALE GENOMIC DNA]</scope>
    <source>
        <strain evidence="1 2">0125_3</strain>
    </source>
</reference>
<organism evidence="1 2">
    <name type="scientific">Usitatibacter rugosus</name>
    <dbReference type="NCBI Taxonomy" id="2732067"/>
    <lineage>
        <taxon>Bacteria</taxon>
        <taxon>Pseudomonadati</taxon>
        <taxon>Pseudomonadota</taxon>
        <taxon>Betaproteobacteria</taxon>
        <taxon>Nitrosomonadales</taxon>
        <taxon>Usitatibacteraceae</taxon>
        <taxon>Usitatibacter</taxon>
    </lineage>
</organism>
<dbReference type="Proteomes" id="UP000501534">
    <property type="component" value="Chromosome"/>
</dbReference>
<sequence length="55" mass="6064">MPPILDKLTTPTPLRSLVARRKARALMSFPNGARPLICAWGAALRYESSLGNLRD</sequence>
<dbReference type="AlphaFoldDB" id="A0A6M4GUE7"/>
<protein>
    <submittedName>
        <fullName evidence="1">Uncharacterized protein</fullName>
    </submittedName>
</protein>
<dbReference type="KEGG" id="uru:DSM104443_01157"/>
<evidence type="ECO:0000313" key="1">
    <source>
        <dbReference type="EMBL" id="QJR10104.1"/>
    </source>
</evidence>